<dbReference type="Pfam" id="PF01569">
    <property type="entry name" value="PAP2"/>
    <property type="match status" value="1"/>
</dbReference>
<organism evidence="3 4">
    <name type="scientific">Cedecea neteri</name>
    <dbReference type="NCBI Taxonomy" id="158822"/>
    <lineage>
        <taxon>Bacteria</taxon>
        <taxon>Pseudomonadati</taxon>
        <taxon>Pseudomonadota</taxon>
        <taxon>Gammaproteobacteria</taxon>
        <taxon>Enterobacterales</taxon>
        <taxon>Enterobacteriaceae</taxon>
        <taxon>Cedecea</taxon>
    </lineage>
</organism>
<dbReference type="AlphaFoldDB" id="A0A089Q2D2"/>
<dbReference type="Gene3D" id="1.20.144.10">
    <property type="entry name" value="Phosphatidic acid phosphatase type 2/haloperoxidase"/>
    <property type="match status" value="1"/>
</dbReference>
<reference evidence="3 4" key="1">
    <citation type="submission" date="2014-09" db="EMBL/GenBank/DDBJ databases">
        <title>Cedecea neteri SSMD04 Genome Sequencing.</title>
        <authorList>
            <person name="Tan J.-Y."/>
        </authorList>
    </citation>
    <scope>NUCLEOTIDE SEQUENCE [LARGE SCALE GENOMIC DNA]</scope>
    <source>
        <strain evidence="3 4">SSMD04</strain>
    </source>
</reference>
<keyword evidence="1" id="KW-0472">Membrane</keyword>
<feature type="transmembrane region" description="Helical" evidence="1">
    <location>
        <begin position="77"/>
        <end position="95"/>
    </location>
</feature>
<evidence type="ECO:0000256" key="1">
    <source>
        <dbReference type="SAM" id="Phobius"/>
    </source>
</evidence>
<accession>A0A089Q2D2</accession>
<dbReference type="RefSeq" id="WP_038483347.1">
    <property type="nucleotide sequence ID" value="NZ_CP009451.1"/>
</dbReference>
<feature type="transmembrane region" description="Helical" evidence="1">
    <location>
        <begin position="102"/>
        <end position="121"/>
    </location>
</feature>
<protein>
    <submittedName>
        <fullName evidence="3">Phosphoesterase</fullName>
    </submittedName>
</protein>
<feature type="transmembrane region" description="Helical" evidence="1">
    <location>
        <begin position="21"/>
        <end position="40"/>
    </location>
</feature>
<keyword evidence="4" id="KW-1185">Reference proteome</keyword>
<evidence type="ECO:0000313" key="4">
    <source>
        <dbReference type="Proteomes" id="UP000029481"/>
    </source>
</evidence>
<dbReference type="Proteomes" id="UP000029481">
    <property type="component" value="Chromosome"/>
</dbReference>
<dbReference type="KEGG" id="cnt:JT31_20105"/>
<evidence type="ECO:0000313" key="3">
    <source>
        <dbReference type="EMBL" id="AIR06837.1"/>
    </source>
</evidence>
<feature type="transmembrane region" description="Helical" evidence="1">
    <location>
        <begin position="213"/>
        <end position="234"/>
    </location>
</feature>
<dbReference type="SUPFAM" id="SSF48317">
    <property type="entry name" value="Acid phosphatase/Vanadium-dependent haloperoxidase"/>
    <property type="match status" value="1"/>
</dbReference>
<feature type="transmembrane region" description="Helical" evidence="1">
    <location>
        <begin position="181"/>
        <end position="201"/>
    </location>
</feature>
<keyword evidence="1" id="KW-0812">Transmembrane</keyword>
<name>A0A089Q2D2_9ENTR</name>
<dbReference type="CDD" id="cd03396">
    <property type="entry name" value="PAP2_like_6"/>
    <property type="match status" value="1"/>
</dbReference>
<proteinExistence type="predicted"/>
<sequence length="240" mass="27072">MTSFPKPTVNKTKLLYRLPPRFYLFQLCILIILAVVFSWLSRDEGLDRWLTGYWFDAASRSFPLQNDRLLDLLNHRLLKDLVIAGGVIALLWGLWRRQPRLVVVALLIGLGALTVGILKGFSHHSCPWSLMEYGGNAASYPLFGAAPADSGPGRCFPGGHASSGFGVMALFFLFYHERPRLAWFFLGFGLFLGLSMGYGQVMRGAHFFSHNLWAGWWVWVTQVALYGAISTWLVKEQDKL</sequence>
<dbReference type="InterPro" id="IPR000326">
    <property type="entry name" value="PAP2/HPO"/>
</dbReference>
<keyword evidence="1" id="KW-1133">Transmembrane helix</keyword>
<dbReference type="EMBL" id="CP009451">
    <property type="protein sequence ID" value="AIR06837.1"/>
    <property type="molecule type" value="Genomic_DNA"/>
</dbReference>
<feature type="transmembrane region" description="Helical" evidence="1">
    <location>
        <begin position="156"/>
        <end position="174"/>
    </location>
</feature>
<dbReference type="OrthoDB" id="7348799at2"/>
<feature type="domain" description="Phosphatidic acid phosphatase type 2/haloperoxidase" evidence="2">
    <location>
        <begin position="101"/>
        <end position="226"/>
    </location>
</feature>
<gene>
    <name evidence="3" type="ORF">JT31_20105</name>
</gene>
<dbReference type="InterPro" id="IPR036938">
    <property type="entry name" value="PAP2/HPO_sf"/>
</dbReference>
<evidence type="ECO:0000259" key="2">
    <source>
        <dbReference type="Pfam" id="PF01569"/>
    </source>
</evidence>